<dbReference type="STRING" id="1081104.A0A167UAT0"/>
<keyword evidence="7" id="KW-1185">Reference proteome</keyword>
<dbReference type="InterPro" id="IPR019734">
    <property type="entry name" value="TPR_rpt"/>
</dbReference>
<dbReference type="SMART" id="SM00028">
    <property type="entry name" value="TPR"/>
    <property type="match status" value="2"/>
</dbReference>
<dbReference type="GO" id="GO:0005634">
    <property type="term" value="C:nucleus"/>
    <property type="evidence" value="ECO:0007669"/>
    <property type="project" value="TreeGrafter"/>
</dbReference>
<dbReference type="CDD" id="cd21381">
    <property type="entry name" value="CTWD_TTC4"/>
    <property type="match status" value="1"/>
</dbReference>
<proteinExistence type="inferred from homology"/>
<keyword evidence="1" id="KW-0677">Repeat</keyword>
<organism evidence="6 7">
    <name type="scientific">Cordyceps fumosorosea (strain ARSEF 2679)</name>
    <name type="common">Isaria fumosorosea</name>
    <dbReference type="NCBI Taxonomy" id="1081104"/>
    <lineage>
        <taxon>Eukaryota</taxon>
        <taxon>Fungi</taxon>
        <taxon>Dikarya</taxon>
        <taxon>Ascomycota</taxon>
        <taxon>Pezizomycotina</taxon>
        <taxon>Sordariomycetes</taxon>
        <taxon>Hypocreomycetidae</taxon>
        <taxon>Hypocreales</taxon>
        <taxon>Cordycipitaceae</taxon>
        <taxon>Cordyceps</taxon>
    </lineage>
</organism>
<dbReference type="GO" id="GO:0006457">
    <property type="term" value="P:protein folding"/>
    <property type="evidence" value="ECO:0007669"/>
    <property type="project" value="TreeGrafter"/>
</dbReference>
<evidence type="ECO:0000256" key="4">
    <source>
        <dbReference type="SAM" id="MobiDB-lite"/>
    </source>
</evidence>
<comment type="caution">
    <text evidence="6">The sequence shown here is derived from an EMBL/GenBank/DDBJ whole genome shotgun (WGS) entry which is preliminary data.</text>
</comment>
<evidence type="ECO:0000256" key="2">
    <source>
        <dbReference type="ARBA" id="ARBA00022803"/>
    </source>
</evidence>
<evidence type="ECO:0000313" key="7">
    <source>
        <dbReference type="Proteomes" id="UP000076744"/>
    </source>
</evidence>
<accession>A0A167UAT0</accession>
<dbReference type="RefSeq" id="XP_018703648.1">
    <property type="nucleotide sequence ID" value="XM_018849077.1"/>
</dbReference>
<keyword evidence="2" id="KW-0802">TPR repeat</keyword>
<feature type="compositionally biased region" description="Polar residues" evidence="4">
    <location>
        <begin position="9"/>
        <end position="26"/>
    </location>
</feature>
<dbReference type="OrthoDB" id="420195at2759"/>
<evidence type="ECO:0000256" key="3">
    <source>
        <dbReference type="ARBA" id="ARBA00023602"/>
    </source>
</evidence>
<dbReference type="GeneID" id="30021764"/>
<feature type="domain" description="Cns1/TTC4 wheel" evidence="5">
    <location>
        <begin position="294"/>
        <end position="397"/>
    </location>
</feature>
<evidence type="ECO:0000313" key="6">
    <source>
        <dbReference type="EMBL" id="OAA61393.1"/>
    </source>
</evidence>
<protein>
    <submittedName>
        <fullName evidence="6">Tetratricopeptide-like helical</fullName>
    </submittedName>
</protein>
<dbReference type="EMBL" id="AZHB01000013">
    <property type="protein sequence ID" value="OAA61393.1"/>
    <property type="molecule type" value="Genomic_DNA"/>
</dbReference>
<dbReference type="InterPro" id="IPR044059">
    <property type="entry name" value="Csn1/TTC4_wheel"/>
</dbReference>
<dbReference type="PANTHER" id="PTHR46035:SF1">
    <property type="entry name" value="TETRATRICOPEPTIDE REPEAT PROTEIN 4"/>
    <property type="match status" value="1"/>
</dbReference>
<dbReference type="GO" id="GO:0051879">
    <property type="term" value="F:Hsp90 protein binding"/>
    <property type="evidence" value="ECO:0007669"/>
    <property type="project" value="InterPro"/>
</dbReference>
<reference evidence="6 7" key="1">
    <citation type="journal article" date="2016" name="Genome Biol. Evol.">
        <title>Divergent and convergent evolution of fungal pathogenicity.</title>
        <authorList>
            <person name="Shang Y."/>
            <person name="Xiao G."/>
            <person name="Zheng P."/>
            <person name="Cen K."/>
            <person name="Zhan S."/>
            <person name="Wang C."/>
        </authorList>
    </citation>
    <scope>NUCLEOTIDE SEQUENCE [LARGE SCALE GENOMIC DNA]</scope>
    <source>
        <strain evidence="6 7">ARSEF 2679</strain>
    </source>
</reference>
<name>A0A167UAT0_CORFA</name>
<dbReference type="Gene3D" id="1.25.40.10">
    <property type="entry name" value="Tetratricopeptide repeat domain"/>
    <property type="match status" value="1"/>
</dbReference>
<evidence type="ECO:0000259" key="5">
    <source>
        <dbReference type="Pfam" id="PF18972"/>
    </source>
</evidence>
<dbReference type="Proteomes" id="UP000076744">
    <property type="component" value="Unassembled WGS sequence"/>
</dbReference>
<comment type="similarity">
    <text evidence="3">Belongs to the TTC4 family.</text>
</comment>
<dbReference type="GO" id="GO:0030544">
    <property type="term" value="F:Hsp70 protein binding"/>
    <property type="evidence" value="ECO:0007669"/>
    <property type="project" value="TreeGrafter"/>
</dbReference>
<feature type="region of interest" description="Disordered" evidence="4">
    <location>
        <begin position="1"/>
        <end position="46"/>
    </location>
</feature>
<sequence length="408" mass="44853">MQLEELTEQLMSAASLQEQQPPTQAQPVEGSAPDATKPALPPGLAANAGKTTAEILADLNRSPLFMTEMEEDNDDIAALQALDYEGSPLENASDFKERGNERFRARGGLPDAREFYTRGVLLLTAEERKRARGEVTRNPEGEADSEDEVAAQRATLAALHVNRAACQLGLENYRAAWLDCVAALRLDPRAVKAYYRAARALLRVDRVAEAADMCTRGLSFEPSNAPLGALAAEISARTAQLDERRRRDEDRREATRRQERLLRAALAARGIPTRSTPKPPEMEDARVRLGPGAGLAFPVLLLYPEHGESDFVKAFEETQSLADHLGYVFPLPWDAAGAYRLEAVSCYVETRDGGLLKMGKKASLLKVLSTGRVEVVDQLLRVFVLPTDKADGWIAKFKEQKAKEMGRA</sequence>
<dbReference type="AlphaFoldDB" id="A0A167UAT0"/>
<dbReference type="PANTHER" id="PTHR46035">
    <property type="entry name" value="TETRATRICOPEPTIDE REPEAT PROTEIN 4"/>
    <property type="match status" value="1"/>
</dbReference>
<dbReference type="SUPFAM" id="SSF48452">
    <property type="entry name" value="TPR-like"/>
    <property type="match status" value="1"/>
</dbReference>
<gene>
    <name evidence="6" type="ORF">ISF_05472</name>
</gene>
<dbReference type="InterPro" id="IPR011990">
    <property type="entry name" value="TPR-like_helical_dom_sf"/>
</dbReference>
<dbReference type="Pfam" id="PF18972">
    <property type="entry name" value="Wheel"/>
    <property type="match status" value="1"/>
</dbReference>
<dbReference type="GO" id="GO:0005829">
    <property type="term" value="C:cytosol"/>
    <property type="evidence" value="ECO:0007669"/>
    <property type="project" value="TreeGrafter"/>
</dbReference>
<evidence type="ECO:0000256" key="1">
    <source>
        <dbReference type="ARBA" id="ARBA00022737"/>
    </source>
</evidence>